<dbReference type="InterPro" id="IPR010095">
    <property type="entry name" value="Cas12f1-like_TNB"/>
</dbReference>
<evidence type="ECO:0000256" key="2">
    <source>
        <dbReference type="ARBA" id="ARBA00011044"/>
    </source>
</evidence>
<keyword evidence="3" id="KW-0815">Transposition</keyword>
<dbReference type="NCBIfam" id="NF040570">
    <property type="entry name" value="guided_TnpB"/>
    <property type="match status" value="1"/>
</dbReference>
<feature type="compositionally biased region" description="Basic and acidic residues" evidence="8">
    <location>
        <begin position="414"/>
        <end position="423"/>
    </location>
</feature>
<dbReference type="InterPro" id="IPR051399">
    <property type="entry name" value="RNA-guided_DNA_endo/Transpos"/>
</dbReference>
<feature type="domain" description="Cas12f1-like TNB" evidence="10">
    <location>
        <begin position="299"/>
        <end position="366"/>
    </location>
</feature>
<comment type="similarity">
    <text evidence="2">In the N-terminal section; belongs to the transposase 2 family.</text>
</comment>
<keyword evidence="13" id="KW-1185">Reference proteome</keyword>
<name>A0A8T4IXS1_9ACTN</name>
<evidence type="ECO:0000256" key="7">
    <source>
        <dbReference type="ARBA" id="ARBA00023172"/>
    </source>
</evidence>
<dbReference type="AlphaFoldDB" id="A0A8T4IXS1"/>
<evidence type="ECO:0000256" key="4">
    <source>
        <dbReference type="ARBA" id="ARBA00022723"/>
    </source>
</evidence>
<keyword evidence="4" id="KW-0479">Metal-binding</keyword>
<evidence type="ECO:0000313" key="13">
    <source>
        <dbReference type="Proteomes" id="UP000675554"/>
    </source>
</evidence>
<proteinExistence type="inferred from homology"/>
<accession>A0A8T4IXS1</accession>
<feature type="domain" description="Transposase putative helix-turn-helix" evidence="11">
    <location>
        <begin position="1"/>
        <end position="47"/>
    </location>
</feature>
<evidence type="ECO:0000259" key="11">
    <source>
        <dbReference type="Pfam" id="PF12323"/>
    </source>
</evidence>
<dbReference type="Proteomes" id="UP000675554">
    <property type="component" value="Unassembled WGS sequence"/>
</dbReference>
<dbReference type="GO" id="GO:0003677">
    <property type="term" value="F:DNA binding"/>
    <property type="evidence" value="ECO:0007669"/>
    <property type="project" value="UniProtKB-KW"/>
</dbReference>
<feature type="region of interest" description="Disordered" evidence="8">
    <location>
        <begin position="383"/>
        <end position="423"/>
    </location>
</feature>
<dbReference type="GO" id="GO:0006310">
    <property type="term" value="P:DNA recombination"/>
    <property type="evidence" value="ECO:0007669"/>
    <property type="project" value="UniProtKB-KW"/>
</dbReference>
<protein>
    <submittedName>
        <fullName evidence="12">Transposase</fullName>
    </submittedName>
</protein>
<keyword evidence="6" id="KW-0238">DNA-binding</keyword>
<evidence type="ECO:0000259" key="9">
    <source>
        <dbReference type="Pfam" id="PF01385"/>
    </source>
</evidence>
<comment type="caution">
    <text evidence="12">The sequence shown here is derived from an EMBL/GenBank/DDBJ whole genome shotgun (WGS) entry which is preliminary data.</text>
</comment>
<evidence type="ECO:0000259" key="10">
    <source>
        <dbReference type="Pfam" id="PF07282"/>
    </source>
</evidence>
<dbReference type="Pfam" id="PF07282">
    <property type="entry name" value="Cas12f1-like_TNB"/>
    <property type="match status" value="1"/>
</dbReference>
<evidence type="ECO:0000313" key="12">
    <source>
        <dbReference type="EMBL" id="MBR7676939.1"/>
    </source>
</evidence>
<gene>
    <name evidence="12" type="ORF">KDA82_28835</name>
</gene>
<dbReference type="InterPro" id="IPR021027">
    <property type="entry name" value="Transposase_put_HTH"/>
</dbReference>
<dbReference type="Pfam" id="PF01385">
    <property type="entry name" value="OrfB_IS605"/>
    <property type="match status" value="1"/>
</dbReference>
<sequence>MVCAVQLRYGFRLYPNGPQCAALARAFGCARVVFNDALGVREDARTAGLPFVTLGDLSKRLTASKKTPERAWLGEVSSVILQQSLRDLDAAYRNFFDGLKGKRPKTGPPRFKSKRDNRQAIRFTGNAGWKITHGGKLRLPKVGDVPVKWSRSLPSIPTTVSVIRDSAGRYFASFVVETGSEEVLPPVTPEIGVDLGLGHFAVLSDGTKVGNPRFLRRAEKQLTKAQRALSRKERGSANRTKARLKVARAHARVADARREFHHQLSTKLIRENQAIAVEDLTVKGLARTRLAKSVHDAGWSQFVTMLEYKASRYGRTFIRIGRFEPTSQLCSVCGVQDGPKPLHVREWTCKECGALLDRDINAAVNVAKAAGLAVSACGARVRPGPVPAQRDEAGTRPKPRPTTARQTGIAHLQVSEDLKPRPA</sequence>
<dbReference type="EMBL" id="JAGSMN010000784">
    <property type="protein sequence ID" value="MBR7676939.1"/>
    <property type="molecule type" value="Genomic_DNA"/>
</dbReference>
<keyword evidence="7" id="KW-0233">DNA recombination</keyword>
<dbReference type="PANTHER" id="PTHR30405:SF25">
    <property type="entry name" value="RNA-GUIDED DNA ENDONUCLEASE INSQ-RELATED"/>
    <property type="match status" value="1"/>
</dbReference>
<evidence type="ECO:0000256" key="1">
    <source>
        <dbReference type="ARBA" id="ARBA00008761"/>
    </source>
</evidence>
<evidence type="ECO:0000256" key="5">
    <source>
        <dbReference type="ARBA" id="ARBA00022833"/>
    </source>
</evidence>
<dbReference type="Pfam" id="PF12323">
    <property type="entry name" value="HTH_OrfB_IS605"/>
    <property type="match status" value="1"/>
</dbReference>
<reference evidence="12" key="1">
    <citation type="submission" date="2021-04" db="EMBL/GenBank/DDBJ databases">
        <title>Sequencing of actinobacteria type strains.</title>
        <authorList>
            <person name="Nguyen G.-S."/>
            <person name="Wentzel A."/>
        </authorList>
    </citation>
    <scope>NUCLEOTIDE SEQUENCE</scope>
    <source>
        <strain evidence="12">DSM 42095</strain>
    </source>
</reference>
<dbReference type="GO" id="GO:0046872">
    <property type="term" value="F:metal ion binding"/>
    <property type="evidence" value="ECO:0007669"/>
    <property type="project" value="UniProtKB-KW"/>
</dbReference>
<comment type="similarity">
    <text evidence="1">In the C-terminal section; belongs to the transposase 35 family.</text>
</comment>
<dbReference type="GO" id="GO:0032196">
    <property type="term" value="P:transposition"/>
    <property type="evidence" value="ECO:0007669"/>
    <property type="project" value="UniProtKB-KW"/>
</dbReference>
<evidence type="ECO:0000256" key="3">
    <source>
        <dbReference type="ARBA" id="ARBA00022578"/>
    </source>
</evidence>
<dbReference type="PANTHER" id="PTHR30405">
    <property type="entry name" value="TRANSPOSASE"/>
    <property type="match status" value="1"/>
</dbReference>
<keyword evidence="5" id="KW-0862">Zinc</keyword>
<evidence type="ECO:0000256" key="6">
    <source>
        <dbReference type="ARBA" id="ARBA00023125"/>
    </source>
</evidence>
<organism evidence="12 13">
    <name type="scientific">Streptomyces daliensis</name>
    <dbReference type="NCBI Taxonomy" id="299421"/>
    <lineage>
        <taxon>Bacteria</taxon>
        <taxon>Bacillati</taxon>
        <taxon>Actinomycetota</taxon>
        <taxon>Actinomycetes</taxon>
        <taxon>Kitasatosporales</taxon>
        <taxon>Streptomycetaceae</taxon>
        <taxon>Streptomyces</taxon>
    </lineage>
</organism>
<dbReference type="NCBIfam" id="TIGR01766">
    <property type="entry name" value="IS200/IS605 family accessory protein TnpB-like domain"/>
    <property type="match status" value="1"/>
</dbReference>
<evidence type="ECO:0000256" key="8">
    <source>
        <dbReference type="SAM" id="MobiDB-lite"/>
    </source>
</evidence>
<feature type="domain" description="Probable transposase IS891/IS1136/IS1341" evidence="9">
    <location>
        <begin position="173"/>
        <end position="287"/>
    </location>
</feature>
<dbReference type="InterPro" id="IPR001959">
    <property type="entry name" value="Transposase"/>
</dbReference>